<dbReference type="PROSITE" id="PS01117">
    <property type="entry name" value="HTH_MARR_1"/>
    <property type="match status" value="1"/>
</dbReference>
<dbReference type="InterPro" id="IPR036390">
    <property type="entry name" value="WH_DNA-bd_sf"/>
</dbReference>
<dbReference type="PANTHER" id="PTHR33164">
    <property type="entry name" value="TRANSCRIPTIONAL REGULATOR, MARR FAMILY"/>
    <property type="match status" value="1"/>
</dbReference>
<dbReference type="InterPro" id="IPR036388">
    <property type="entry name" value="WH-like_DNA-bd_sf"/>
</dbReference>
<dbReference type="InterPro" id="IPR000835">
    <property type="entry name" value="HTH_MarR-typ"/>
</dbReference>
<dbReference type="GO" id="GO:0003677">
    <property type="term" value="F:DNA binding"/>
    <property type="evidence" value="ECO:0007669"/>
    <property type="project" value="UniProtKB-KW"/>
</dbReference>
<dbReference type="GO" id="GO:0006950">
    <property type="term" value="P:response to stress"/>
    <property type="evidence" value="ECO:0007669"/>
    <property type="project" value="TreeGrafter"/>
</dbReference>
<evidence type="ECO:0000313" key="6">
    <source>
        <dbReference type="Proteomes" id="UP000321832"/>
    </source>
</evidence>
<evidence type="ECO:0000313" key="5">
    <source>
        <dbReference type="EMBL" id="TXC62045.1"/>
    </source>
</evidence>
<dbReference type="PROSITE" id="PS50995">
    <property type="entry name" value="HTH_MARR_2"/>
    <property type="match status" value="1"/>
</dbReference>
<sequence>MMSSAEPLDFGVLLNVAFGSFKEALDADLASAGFDDIGASFGYVLRLLAVAPCNLSELAAQLGMSAPGALKVVDDMVAKGYVSRTVDADDRRVKRLELTERGRAALGRARAFHEKYEQALVQRLGARQWLPRGSCSRPWRTPMASEPADCHALPKPPQRLALPADERRRQYWNSSSLNSMSSSWMRSCSRSCTWLTALL</sequence>
<dbReference type="PRINTS" id="PR00598">
    <property type="entry name" value="HTHMARR"/>
</dbReference>
<keyword evidence="6" id="KW-1185">Reference proteome</keyword>
<dbReference type="Gene3D" id="1.10.10.10">
    <property type="entry name" value="Winged helix-like DNA-binding domain superfamily/Winged helix DNA-binding domain"/>
    <property type="match status" value="1"/>
</dbReference>
<dbReference type="SUPFAM" id="SSF46785">
    <property type="entry name" value="Winged helix' DNA-binding domain"/>
    <property type="match status" value="1"/>
</dbReference>
<name>A0A5C6TQ49_9BURK</name>
<organism evidence="5 6">
    <name type="scientific">Piscinibacter aquaticus</name>
    <dbReference type="NCBI Taxonomy" id="392597"/>
    <lineage>
        <taxon>Bacteria</taxon>
        <taxon>Pseudomonadati</taxon>
        <taxon>Pseudomonadota</taxon>
        <taxon>Betaproteobacteria</taxon>
        <taxon>Burkholderiales</taxon>
        <taxon>Sphaerotilaceae</taxon>
        <taxon>Piscinibacter</taxon>
    </lineage>
</organism>
<evidence type="ECO:0000259" key="4">
    <source>
        <dbReference type="PROSITE" id="PS50995"/>
    </source>
</evidence>
<dbReference type="GO" id="GO:0003700">
    <property type="term" value="F:DNA-binding transcription factor activity"/>
    <property type="evidence" value="ECO:0007669"/>
    <property type="project" value="InterPro"/>
</dbReference>
<dbReference type="InterPro" id="IPR023187">
    <property type="entry name" value="Tscrpt_reg_MarR-type_CS"/>
</dbReference>
<evidence type="ECO:0000256" key="1">
    <source>
        <dbReference type="ARBA" id="ARBA00023015"/>
    </source>
</evidence>
<evidence type="ECO:0000256" key="3">
    <source>
        <dbReference type="ARBA" id="ARBA00023163"/>
    </source>
</evidence>
<feature type="domain" description="HTH marR-type" evidence="4">
    <location>
        <begin position="1"/>
        <end position="149"/>
    </location>
</feature>
<proteinExistence type="predicted"/>
<keyword evidence="2 5" id="KW-0238">DNA-binding</keyword>
<dbReference type="AlphaFoldDB" id="A0A5C6TQ49"/>
<gene>
    <name evidence="5" type="ORF">FSC37_22920</name>
</gene>
<keyword evidence="1" id="KW-0805">Transcription regulation</keyword>
<dbReference type="Proteomes" id="UP000321832">
    <property type="component" value="Unassembled WGS sequence"/>
</dbReference>
<comment type="caution">
    <text evidence="5">The sequence shown here is derived from an EMBL/GenBank/DDBJ whole genome shotgun (WGS) entry which is preliminary data.</text>
</comment>
<dbReference type="InterPro" id="IPR039422">
    <property type="entry name" value="MarR/SlyA-like"/>
</dbReference>
<keyword evidence="3" id="KW-0804">Transcription</keyword>
<dbReference type="EMBL" id="VOPW01000003">
    <property type="protein sequence ID" value="TXC62045.1"/>
    <property type="molecule type" value="Genomic_DNA"/>
</dbReference>
<accession>A0A5C6TQ49</accession>
<dbReference type="PANTHER" id="PTHR33164:SF43">
    <property type="entry name" value="HTH-TYPE TRANSCRIPTIONAL REPRESSOR YETL"/>
    <property type="match status" value="1"/>
</dbReference>
<reference evidence="5 6" key="1">
    <citation type="submission" date="2019-08" db="EMBL/GenBank/DDBJ databases">
        <authorList>
            <person name="Khan S.A."/>
            <person name="Jeon C.O."/>
            <person name="Jeong S.E."/>
        </authorList>
    </citation>
    <scope>NUCLEOTIDE SEQUENCE [LARGE SCALE GENOMIC DNA]</scope>
    <source>
        <strain evidence="6">IMCC1728</strain>
    </source>
</reference>
<protein>
    <submittedName>
        <fullName evidence="5">Winged helix DNA-binding protein</fullName>
    </submittedName>
</protein>
<dbReference type="Pfam" id="PF12802">
    <property type="entry name" value="MarR_2"/>
    <property type="match status" value="1"/>
</dbReference>
<dbReference type="SMART" id="SM00347">
    <property type="entry name" value="HTH_MARR"/>
    <property type="match status" value="1"/>
</dbReference>
<evidence type="ECO:0000256" key="2">
    <source>
        <dbReference type="ARBA" id="ARBA00023125"/>
    </source>
</evidence>